<feature type="region of interest" description="Disordered" evidence="1">
    <location>
        <begin position="69"/>
        <end position="90"/>
    </location>
</feature>
<organism evidence="2 3">
    <name type="scientific">Candidatus Falkowbacteria bacterium CG10_big_fil_rev_8_21_14_0_10_39_9</name>
    <dbReference type="NCBI Taxonomy" id="1974566"/>
    <lineage>
        <taxon>Bacteria</taxon>
        <taxon>Candidatus Falkowiibacteriota</taxon>
    </lineage>
</organism>
<dbReference type="Proteomes" id="UP000228900">
    <property type="component" value="Unassembled WGS sequence"/>
</dbReference>
<comment type="caution">
    <text evidence="2">The sequence shown here is derived from an EMBL/GenBank/DDBJ whole genome shotgun (WGS) entry which is preliminary data.</text>
</comment>
<evidence type="ECO:0000256" key="1">
    <source>
        <dbReference type="SAM" id="MobiDB-lite"/>
    </source>
</evidence>
<evidence type="ECO:0000313" key="2">
    <source>
        <dbReference type="EMBL" id="PIT94528.1"/>
    </source>
</evidence>
<accession>A0A2M6WP01</accession>
<proteinExistence type="predicted"/>
<name>A0A2M6WP01_9BACT</name>
<sequence>MTIALFVNNTAFAQYPDDVYGSSSRIKNTQVYVGDPNTTEIQKKIDLIDAEILKLENKKEAELKSLEKSFKASQTKKKDKENKKAPKEVKKNKYSLVDQINSSNNSETDVSVTPTTNTVVEVPSPASDYEASKQAIVAKYNGLIDRYNQDKKNLIELMVNSKGNYIAANTNPYGATMIWANVNGGNNNNSTTTNNNINSSVQTTVLCLRNLSENWSIEITEGEFKGAKLWARKGALIASSFYCPVPIGNYTIKYIAYKNGGDKGINFQKNVSIYPGKPTIDFIP</sequence>
<gene>
    <name evidence="2" type="ORF">COT98_03375</name>
</gene>
<evidence type="ECO:0000313" key="3">
    <source>
        <dbReference type="Proteomes" id="UP000228900"/>
    </source>
</evidence>
<protein>
    <submittedName>
        <fullName evidence="2">Uncharacterized protein</fullName>
    </submittedName>
</protein>
<reference evidence="3" key="1">
    <citation type="submission" date="2017-09" db="EMBL/GenBank/DDBJ databases">
        <title>Depth-based differentiation of microbial function through sediment-hosted aquifers and enrichment of novel symbionts in the deep terrestrial subsurface.</title>
        <authorList>
            <person name="Probst A.J."/>
            <person name="Ladd B."/>
            <person name="Jarett J.K."/>
            <person name="Geller-Mcgrath D.E."/>
            <person name="Sieber C.M.K."/>
            <person name="Emerson J.B."/>
            <person name="Anantharaman K."/>
            <person name="Thomas B.C."/>
            <person name="Malmstrom R."/>
            <person name="Stieglmeier M."/>
            <person name="Klingl A."/>
            <person name="Woyke T."/>
            <person name="Ryan C.M."/>
            <person name="Banfield J.F."/>
        </authorList>
    </citation>
    <scope>NUCLEOTIDE SEQUENCE [LARGE SCALE GENOMIC DNA]</scope>
</reference>
<dbReference type="AlphaFoldDB" id="A0A2M6WP01"/>
<dbReference type="EMBL" id="PFAQ01000045">
    <property type="protein sequence ID" value="PIT94528.1"/>
    <property type="molecule type" value="Genomic_DNA"/>
</dbReference>